<dbReference type="RefSeq" id="WP_101356650.1">
    <property type="nucleotide sequence ID" value="NZ_PIQO01000036.1"/>
</dbReference>
<accession>A0A2N3LDD1</accession>
<comment type="caution">
    <text evidence="1">The sequence shown here is derived from an EMBL/GenBank/DDBJ whole genome shotgun (WGS) entry which is preliminary data.</text>
</comment>
<keyword evidence="2" id="KW-1185">Reference proteome</keyword>
<dbReference type="EMBL" id="PIQO01000036">
    <property type="protein sequence ID" value="PKR82575.1"/>
    <property type="molecule type" value="Genomic_DNA"/>
</dbReference>
<dbReference type="AlphaFoldDB" id="A0A2N3LDD1"/>
<organism evidence="1 2">
    <name type="scientific">Heyndrickxia camelliae</name>
    <dbReference type="NCBI Taxonomy" id="1707093"/>
    <lineage>
        <taxon>Bacteria</taxon>
        <taxon>Bacillati</taxon>
        <taxon>Bacillota</taxon>
        <taxon>Bacilli</taxon>
        <taxon>Bacillales</taxon>
        <taxon>Bacillaceae</taxon>
        <taxon>Heyndrickxia</taxon>
    </lineage>
</organism>
<evidence type="ECO:0000313" key="1">
    <source>
        <dbReference type="EMBL" id="PKR82575.1"/>
    </source>
</evidence>
<proteinExistence type="predicted"/>
<sequence>MEFKKQLIEKLNERFEETLFLNNIFTKLANKLEIFKNQLDKYTYAGLEILYSSDDSNAKLTIEDDFISIEYDFDDMLIYIIADDIIREDYEDYEEARVIDKIGSSDDGESIYWKIGIEKAFDYYLKKAFENML</sequence>
<gene>
    <name evidence="1" type="ORF">CWO92_23620</name>
</gene>
<evidence type="ECO:0000313" key="2">
    <source>
        <dbReference type="Proteomes" id="UP000233440"/>
    </source>
</evidence>
<dbReference type="OrthoDB" id="2967524at2"/>
<protein>
    <submittedName>
        <fullName evidence="1">Uncharacterized protein</fullName>
    </submittedName>
</protein>
<dbReference type="Proteomes" id="UP000233440">
    <property type="component" value="Unassembled WGS sequence"/>
</dbReference>
<name>A0A2N3LDD1_9BACI</name>
<reference evidence="1 2" key="1">
    <citation type="submission" date="2017-11" db="EMBL/GenBank/DDBJ databases">
        <title>Bacillus camelliae sp. nov., isolated from pu'er tea.</title>
        <authorList>
            <person name="Niu L."/>
        </authorList>
    </citation>
    <scope>NUCLEOTIDE SEQUENCE [LARGE SCALE GENOMIC DNA]</scope>
    <source>
        <strain evidence="1 2">7578-1</strain>
    </source>
</reference>